<reference evidence="5" key="2">
    <citation type="submission" date="2023-01" db="EMBL/GenBank/DDBJ databases">
        <authorList>
            <person name="Sun Q."/>
            <person name="Evtushenko L."/>
        </authorList>
    </citation>
    <scope>NUCLEOTIDE SEQUENCE</scope>
    <source>
        <strain evidence="5">VKM Ac-1020</strain>
    </source>
</reference>
<dbReference type="AlphaFoldDB" id="A0A9W6H0N1"/>
<dbReference type="CDD" id="cd04496">
    <property type="entry name" value="SSB_OBF"/>
    <property type="match status" value="1"/>
</dbReference>
<dbReference type="Gene3D" id="2.40.50.140">
    <property type="entry name" value="Nucleic acid-binding proteins"/>
    <property type="match status" value="1"/>
</dbReference>
<gene>
    <name evidence="5" type="ORF">GCM10017576_04590</name>
</gene>
<sequence>MKDQIAVVGNIATDPTSSTLPSGTAALSFRLATNHRRFDREKDTYVEEAANFYSVSAYRSLAANGALSLAKGMRVVVCGRLRVRSWENDRGKGTGIEIIADAIGIDLQFATASVSRNSFAGSDSRGQRDTRDDSAVDEASSDAAWEVVTVPEGEPAATPF</sequence>
<dbReference type="InterPro" id="IPR011344">
    <property type="entry name" value="ssDNA-bd"/>
</dbReference>
<dbReference type="NCBIfam" id="TIGR00621">
    <property type="entry name" value="ssb"/>
    <property type="match status" value="1"/>
</dbReference>
<dbReference type="EMBL" id="BSEJ01000001">
    <property type="protein sequence ID" value="GLJ60330.1"/>
    <property type="molecule type" value="Genomic_DNA"/>
</dbReference>
<evidence type="ECO:0000256" key="4">
    <source>
        <dbReference type="SAM" id="MobiDB-lite"/>
    </source>
</evidence>
<dbReference type="GO" id="GO:0006260">
    <property type="term" value="P:DNA replication"/>
    <property type="evidence" value="ECO:0007669"/>
    <property type="project" value="InterPro"/>
</dbReference>
<feature type="region of interest" description="Disordered" evidence="4">
    <location>
        <begin position="118"/>
        <end position="160"/>
    </location>
</feature>
<organism evidence="5 6">
    <name type="scientific">Microbacterium barkeri</name>
    <dbReference type="NCBI Taxonomy" id="33917"/>
    <lineage>
        <taxon>Bacteria</taxon>
        <taxon>Bacillati</taxon>
        <taxon>Actinomycetota</taxon>
        <taxon>Actinomycetes</taxon>
        <taxon>Micrococcales</taxon>
        <taxon>Microbacteriaceae</taxon>
        <taxon>Microbacterium</taxon>
    </lineage>
</organism>
<evidence type="ECO:0000256" key="1">
    <source>
        <dbReference type="ARBA" id="ARBA00023125"/>
    </source>
</evidence>
<name>A0A9W6H0N1_9MICO</name>
<feature type="compositionally biased region" description="Basic and acidic residues" evidence="4">
    <location>
        <begin position="125"/>
        <end position="134"/>
    </location>
</feature>
<evidence type="ECO:0000313" key="6">
    <source>
        <dbReference type="Proteomes" id="UP001142462"/>
    </source>
</evidence>
<dbReference type="GO" id="GO:0003697">
    <property type="term" value="F:single-stranded DNA binding"/>
    <property type="evidence" value="ECO:0007669"/>
    <property type="project" value="InterPro"/>
</dbReference>
<keyword evidence="6" id="KW-1185">Reference proteome</keyword>
<reference evidence="5" key="1">
    <citation type="journal article" date="2014" name="Int. J. Syst. Evol. Microbiol.">
        <title>Complete genome sequence of Corynebacterium casei LMG S-19264T (=DSM 44701T), isolated from a smear-ripened cheese.</title>
        <authorList>
            <consortium name="US DOE Joint Genome Institute (JGI-PGF)"/>
            <person name="Walter F."/>
            <person name="Albersmeier A."/>
            <person name="Kalinowski J."/>
            <person name="Ruckert C."/>
        </authorList>
    </citation>
    <scope>NUCLEOTIDE SEQUENCE</scope>
    <source>
        <strain evidence="5">VKM Ac-1020</strain>
    </source>
</reference>
<proteinExistence type="predicted"/>
<keyword evidence="1 2" id="KW-0238">DNA-binding</keyword>
<protein>
    <recommendedName>
        <fullName evidence="2 3">Single-stranded DNA-binding protein</fullName>
    </recommendedName>
</protein>
<evidence type="ECO:0000313" key="5">
    <source>
        <dbReference type="EMBL" id="GLJ60330.1"/>
    </source>
</evidence>
<accession>A0A9W6H0N1</accession>
<dbReference type="Proteomes" id="UP001142462">
    <property type="component" value="Unassembled WGS sequence"/>
</dbReference>
<dbReference type="InterPro" id="IPR000424">
    <property type="entry name" value="Primosome_PriB/ssb"/>
</dbReference>
<dbReference type="PIRSF" id="PIRSF002070">
    <property type="entry name" value="SSB"/>
    <property type="match status" value="1"/>
</dbReference>
<dbReference type="SUPFAM" id="SSF50249">
    <property type="entry name" value="Nucleic acid-binding proteins"/>
    <property type="match status" value="1"/>
</dbReference>
<dbReference type="Pfam" id="PF00436">
    <property type="entry name" value="SSB"/>
    <property type="match status" value="1"/>
</dbReference>
<dbReference type="RefSeq" id="WP_271172047.1">
    <property type="nucleotide sequence ID" value="NZ_BSEJ01000001.1"/>
</dbReference>
<comment type="caution">
    <text evidence="5">The sequence shown here is derived from an EMBL/GenBank/DDBJ whole genome shotgun (WGS) entry which is preliminary data.</text>
</comment>
<evidence type="ECO:0000256" key="2">
    <source>
        <dbReference type="PIRNR" id="PIRNR002070"/>
    </source>
</evidence>
<evidence type="ECO:0000256" key="3">
    <source>
        <dbReference type="RuleBase" id="RU000524"/>
    </source>
</evidence>
<dbReference type="PROSITE" id="PS50935">
    <property type="entry name" value="SSB"/>
    <property type="match status" value="1"/>
</dbReference>
<dbReference type="InterPro" id="IPR012340">
    <property type="entry name" value="NA-bd_OB-fold"/>
</dbReference>